<evidence type="ECO:0000256" key="15">
    <source>
        <dbReference type="SAM" id="MobiDB-lite"/>
    </source>
</evidence>
<dbReference type="Pfam" id="PF20750">
    <property type="entry name" value="PAP_NTPase"/>
    <property type="match status" value="1"/>
</dbReference>
<keyword evidence="8 12" id="KW-0067">ATP-binding</keyword>
<dbReference type="GO" id="GO:0003723">
    <property type="term" value="F:RNA binding"/>
    <property type="evidence" value="ECO:0007669"/>
    <property type="project" value="UniProtKB-UniRule"/>
</dbReference>
<evidence type="ECO:0000256" key="8">
    <source>
        <dbReference type="ARBA" id="ARBA00022840"/>
    </source>
</evidence>
<feature type="binding site" evidence="14">
    <location>
        <position position="102"/>
    </location>
    <ligand>
        <name>Mg(2+)</name>
        <dbReference type="ChEBI" id="CHEBI:18420"/>
        <label>1</label>
        <note>catalytic</note>
    </ligand>
</feature>
<evidence type="ECO:0000313" key="20">
    <source>
        <dbReference type="WBParaSite" id="jg19792"/>
    </source>
</evidence>
<keyword evidence="4 12" id="KW-0507">mRNA processing</keyword>
<dbReference type="SUPFAM" id="SSF81301">
    <property type="entry name" value="Nucleotidyltransferase"/>
    <property type="match status" value="1"/>
</dbReference>
<comment type="function">
    <text evidence="12">Polymerase that creates the 3'-poly(A) tail of mRNA's.</text>
</comment>
<evidence type="ECO:0000256" key="4">
    <source>
        <dbReference type="ARBA" id="ARBA00022664"/>
    </source>
</evidence>
<evidence type="ECO:0000256" key="5">
    <source>
        <dbReference type="ARBA" id="ARBA00022679"/>
    </source>
</evidence>
<dbReference type="InterPro" id="IPR007010">
    <property type="entry name" value="PolA_pol_RNA-bd_dom"/>
</dbReference>
<evidence type="ECO:0000256" key="3">
    <source>
        <dbReference type="ARBA" id="ARBA00010912"/>
    </source>
</evidence>
<keyword evidence="5 12" id="KW-0808">Transferase</keyword>
<keyword evidence="19" id="KW-1185">Reference proteome</keyword>
<comment type="catalytic activity">
    <reaction evidence="11 12">
        <text>RNA(n) + ATP = RNA(n)-3'-adenine ribonucleotide + diphosphate</text>
        <dbReference type="Rhea" id="RHEA:11332"/>
        <dbReference type="Rhea" id="RHEA-COMP:14527"/>
        <dbReference type="Rhea" id="RHEA-COMP:17347"/>
        <dbReference type="ChEBI" id="CHEBI:30616"/>
        <dbReference type="ChEBI" id="CHEBI:33019"/>
        <dbReference type="ChEBI" id="CHEBI:140395"/>
        <dbReference type="ChEBI" id="CHEBI:173115"/>
        <dbReference type="EC" id="2.7.7.19"/>
    </reaction>
</comment>
<comment type="cofactor">
    <cofactor evidence="1">
        <name>Mn(2+)</name>
        <dbReference type="ChEBI" id="CHEBI:29035"/>
    </cofactor>
</comment>
<dbReference type="InterPro" id="IPR014492">
    <property type="entry name" value="PolyA_polymerase"/>
</dbReference>
<feature type="binding site" evidence="14">
    <location>
        <position position="102"/>
    </location>
    <ligand>
        <name>Mg(2+)</name>
        <dbReference type="ChEBI" id="CHEBI:18420"/>
        <label>2</label>
        <note>catalytic</note>
    </ligand>
</feature>
<proteinExistence type="inferred from homology"/>
<name>A0A915DIE3_9BILA</name>
<reference evidence="20" key="1">
    <citation type="submission" date="2022-11" db="UniProtKB">
        <authorList>
            <consortium name="WormBaseParasite"/>
        </authorList>
    </citation>
    <scope>IDENTIFICATION</scope>
</reference>
<evidence type="ECO:0000256" key="10">
    <source>
        <dbReference type="ARBA" id="ARBA00023242"/>
    </source>
</evidence>
<feature type="binding site" evidence="13">
    <location>
        <position position="224"/>
    </location>
    <ligand>
        <name>ATP</name>
        <dbReference type="ChEBI" id="CHEBI:30616"/>
    </ligand>
</feature>
<dbReference type="Gene3D" id="1.10.1410.10">
    <property type="match status" value="1"/>
</dbReference>
<feature type="region of interest" description="Disordered" evidence="15">
    <location>
        <begin position="414"/>
        <end position="444"/>
    </location>
</feature>
<evidence type="ECO:0000259" key="16">
    <source>
        <dbReference type="Pfam" id="PF04926"/>
    </source>
</evidence>
<dbReference type="WBParaSite" id="jg19792">
    <property type="protein sequence ID" value="jg19792"/>
    <property type="gene ID" value="jg19792"/>
</dbReference>
<feature type="binding site" evidence="14">
    <location>
        <position position="100"/>
    </location>
    <ligand>
        <name>Mg(2+)</name>
        <dbReference type="ChEBI" id="CHEBI:18420"/>
        <label>2</label>
        <note>catalytic</note>
    </ligand>
</feature>
<organism evidence="19 20">
    <name type="scientific">Ditylenchus dipsaci</name>
    <dbReference type="NCBI Taxonomy" id="166011"/>
    <lineage>
        <taxon>Eukaryota</taxon>
        <taxon>Metazoa</taxon>
        <taxon>Ecdysozoa</taxon>
        <taxon>Nematoda</taxon>
        <taxon>Chromadorea</taxon>
        <taxon>Rhabditida</taxon>
        <taxon>Tylenchina</taxon>
        <taxon>Tylenchomorpha</taxon>
        <taxon>Sphaerularioidea</taxon>
        <taxon>Anguinidae</taxon>
        <taxon>Anguininae</taxon>
        <taxon>Ditylenchus</taxon>
    </lineage>
</organism>
<evidence type="ECO:0000313" key="19">
    <source>
        <dbReference type="Proteomes" id="UP000887574"/>
    </source>
</evidence>
<evidence type="ECO:0000259" key="17">
    <source>
        <dbReference type="Pfam" id="PF04928"/>
    </source>
</evidence>
<feature type="binding site" evidence="13">
    <location>
        <begin position="233"/>
        <end position="234"/>
    </location>
    <ligand>
        <name>ATP</name>
        <dbReference type="ChEBI" id="CHEBI:30616"/>
    </ligand>
</feature>
<feature type="binding site" evidence="14">
    <location>
        <position position="154"/>
    </location>
    <ligand>
        <name>Mg(2+)</name>
        <dbReference type="ChEBI" id="CHEBI:18420"/>
        <label>2</label>
        <note>catalytic</note>
    </ligand>
</feature>
<sequence length="548" mass="62111">MNRNGDQQAVPQYGVSQPICIKQPTERDLRLTRELDECLKSYNVFETDEEMQKRLEVLRKINSMVKAWVKKASEGKVPPDQLDKFTFGSYRLGVHTRGADIDSLCVVPRHVERTDFFTSFYEMLKEDANASELHAVEDAFVPLIKLRYSGIELDILFARLALKEVTDDQELTDDNLLRNLDEKSIRSLNGCRVADEILRLIPSQKSFIVTLRAVKLWAKNHGIYSNVLGFLGGVSWAILVARTCQLYPNATPAILLEKFFLRYAIFLRTDLGPSKPQQNSTFNVTKSTRQVITNEFHEGLKTMFDIIEGSAPWIISFLRVGESKIRHLVSSLERNPCVNLCHVNPKQYKPQPQLSLEVSYENPVSTLWIVGLELNKQLKKNIDLTSEIQQFTDQVHSTAAQNTKNYKSTMHIRPLTKEELSKGSRRRSSKAPPRKASITEQTENTAPLVAGLDLAVEDDGVHRLEEATQAEVGNGNLLHSQSTGRQYDERLVSTLRSKQFLQDELPLLGPPMSYAAVVSSQVSSRPAKILQCDERKLQSNNRSAEKNR</sequence>
<dbReference type="AlphaFoldDB" id="A0A915DIE3"/>
<feature type="binding site" evidence="13">
    <location>
        <begin position="100"/>
        <end position="102"/>
    </location>
    <ligand>
        <name>ATP</name>
        <dbReference type="ChEBI" id="CHEBI:30616"/>
    </ligand>
</feature>
<dbReference type="GO" id="GO:0005634">
    <property type="term" value="C:nucleus"/>
    <property type="evidence" value="ECO:0007669"/>
    <property type="project" value="UniProtKB-SubCell"/>
</dbReference>
<evidence type="ECO:0000259" key="18">
    <source>
        <dbReference type="Pfam" id="PF20750"/>
    </source>
</evidence>
<dbReference type="GO" id="GO:0006397">
    <property type="term" value="P:mRNA processing"/>
    <property type="evidence" value="ECO:0007669"/>
    <property type="project" value="UniProtKB-KW"/>
</dbReference>
<evidence type="ECO:0000256" key="14">
    <source>
        <dbReference type="PIRSR" id="PIRSR018425-2"/>
    </source>
</evidence>
<evidence type="ECO:0000256" key="6">
    <source>
        <dbReference type="ARBA" id="ARBA00022723"/>
    </source>
</evidence>
<evidence type="ECO:0000256" key="2">
    <source>
        <dbReference type="ARBA" id="ARBA00004123"/>
    </source>
</evidence>
<feature type="compositionally biased region" description="Basic residues" evidence="15">
    <location>
        <begin position="423"/>
        <end position="433"/>
    </location>
</feature>
<dbReference type="PANTHER" id="PTHR10682:SF10">
    <property type="entry name" value="POLYNUCLEOTIDE ADENYLYLTRANSFERASE"/>
    <property type="match status" value="1"/>
</dbReference>
<dbReference type="CDD" id="cd05402">
    <property type="entry name" value="NT_PAP_TUTase"/>
    <property type="match status" value="1"/>
</dbReference>
<dbReference type="FunFam" id="3.30.460.10:FF:000002">
    <property type="entry name" value="Poly(A) polymerase alpha, putative"/>
    <property type="match status" value="1"/>
</dbReference>
<dbReference type="Proteomes" id="UP000887574">
    <property type="component" value="Unplaced"/>
</dbReference>
<keyword evidence="9 14" id="KW-0460">Magnesium</keyword>
<keyword evidence="6 14" id="KW-0479">Metal-binding</keyword>
<comment type="cofactor">
    <cofactor evidence="14">
        <name>Mg(2+)</name>
        <dbReference type="ChEBI" id="CHEBI:18420"/>
    </cofactor>
    <text evidence="14">Binds 2 magnesium ions. Also active with manganese.</text>
</comment>
<dbReference type="Pfam" id="PF04928">
    <property type="entry name" value="PAP_central"/>
    <property type="match status" value="1"/>
</dbReference>
<dbReference type="GO" id="GO:0031123">
    <property type="term" value="P:RNA 3'-end processing"/>
    <property type="evidence" value="ECO:0007669"/>
    <property type="project" value="InterPro"/>
</dbReference>
<dbReference type="InterPro" id="IPR007012">
    <property type="entry name" value="PolA_pol_cen_dom"/>
</dbReference>
<comment type="subcellular location">
    <subcellularLocation>
        <location evidence="2 12">Nucleus</location>
    </subcellularLocation>
</comment>
<dbReference type="GO" id="GO:0005524">
    <property type="term" value="F:ATP binding"/>
    <property type="evidence" value="ECO:0007669"/>
    <property type="project" value="UniProtKB-UniRule"/>
</dbReference>
<evidence type="ECO:0000256" key="13">
    <source>
        <dbReference type="PIRSR" id="PIRSR018425-1"/>
    </source>
</evidence>
<dbReference type="Gene3D" id="3.30.70.590">
    <property type="entry name" value="Poly(A) polymerase predicted RNA binding domain"/>
    <property type="match status" value="1"/>
</dbReference>
<evidence type="ECO:0000256" key="11">
    <source>
        <dbReference type="ARBA" id="ARBA00048830"/>
    </source>
</evidence>
<dbReference type="InterPro" id="IPR048840">
    <property type="entry name" value="PolA_pol_NTPase"/>
</dbReference>
<dbReference type="EC" id="2.7.7.19" evidence="12"/>
<dbReference type="PANTHER" id="PTHR10682">
    <property type="entry name" value="POLY A POLYMERASE"/>
    <property type="match status" value="1"/>
</dbReference>
<dbReference type="Pfam" id="PF04926">
    <property type="entry name" value="PAP_RNA-bind"/>
    <property type="match status" value="1"/>
</dbReference>
<keyword evidence="7 12" id="KW-0547">Nucleotide-binding</keyword>
<dbReference type="InterPro" id="IPR043519">
    <property type="entry name" value="NT_sf"/>
</dbReference>
<feature type="binding site" evidence="14">
    <location>
        <position position="100"/>
    </location>
    <ligand>
        <name>Mg(2+)</name>
        <dbReference type="ChEBI" id="CHEBI:18420"/>
        <label>1</label>
        <note>catalytic</note>
    </ligand>
</feature>
<comment type="similarity">
    <text evidence="3 12">Belongs to the poly(A) polymerase family.</text>
</comment>
<feature type="domain" description="Poly(A) polymerase central" evidence="17">
    <location>
        <begin position="207"/>
        <end position="263"/>
    </location>
</feature>
<keyword evidence="10 12" id="KW-0539">Nucleus</keyword>
<feature type="domain" description="Poly(A) polymerase RNA-binding" evidence="16">
    <location>
        <begin position="322"/>
        <end position="360"/>
    </location>
</feature>
<dbReference type="SUPFAM" id="SSF81631">
    <property type="entry name" value="PAP/OAS1 substrate-binding domain"/>
    <property type="match status" value="1"/>
</dbReference>
<evidence type="ECO:0000256" key="7">
    <source>
        <dbReference type="ARBA" id="ARBA00022741"/>
    </source>
</evidence>
<dbReference type="GO" id="GO:0046872">
    <property type="term" value="F:metal ion binding"/>
    <property type="evidence" value="ECO:0007669"/>
    <property type="project" value="UniProtKB-KW"/>
</dbReference>
<dbReference type="GO" id="GO:1990817">
    <property type="term" value="F:poly(A) RNA polymerase activity"/>
    <property type="evidence" value="ECO:0007669"/>
    <property type="project" value="UniProtKB-UniRule"/>
</dbReference>
<evidence type="ECO:0000256" key="12">
    <source>
        <dbReference type="PIRNR" id="PIRNR018425"/>
    </source>
</evidence>
<dbReference type="PIRSF" id="PIRSF018425">
    <property type="entry name" value="PolyA_polymerase"/>
    <property type="match status" value="1"/>
</dbReference>
<feature type="binding site" evidence="13">
    <location>
        <begin position="87"/>
        <end position="89"/>
    </location>
    <ligand>
        <name>ATP</name>
        <dbReference type="ChEBI" id="CHEBI:30616"/>
    </ligand>
</feature>
<protein>
    <recommendedName>
        <fullName evidence="12">Poly(A) polymerase</fullName>
        <ecNumber evidence="12">2.7.7.19</ecNumber>
    </recommendedName>
</protein>
<feature type="binding site" evidence="13">
    <location>
        <position position="215"/>
    </location>
    <ligand>
        <name>ATP</name>
        <dbReference type="ChEBI" id="CHEBI:30616"/>
    </ligand>
</feature>
<evidence type="ECO:0000256" key="1">
    <source>
        <dbReference type="ARBA" id="ARBA00001936"/>
    </source>
</evidence>
<accession>A0A915DIE3</accession>
<feature type="binding site" evidence="13">
    <location>
        <position position="154"/>
    </location>
    <ligand>
        <name>ATP</name>
        <dbReference type="ChEBI" id="CHEBI:30616"/>
    </ligand>
</feature>
<feature type="binding site" evidence="13">
    <location>
        <position position="96"/>
    </location>
    <ligand>
        <name>ATP</name>
        <dbReference type="ChEBI" id="CHEBI:30616"/>
    </ligand>
</feature>
<feature type="domain" description="Poly(A) polymerase nucleotidyltransferase" evidence="18">
    <location>
        <begin position="14"/>
        <end position="201"/>
    </location>
</feature>
<evidence type="ECO:0000256" key="9">
    <source>
        <dbReference type="ARBA" id="ARBA00022842"/>
    </source>
</evidence>
<dbReference type="InterPro" id="IPR011068">
    <property type="entry name" value="NuclTrfase_I-like_C"/>
</dbReference>
<dbReference type="SUPFAM" id="SSF55003">
    <property type="entry name" value="PAP/Archaeal CCA-adding enzyme, C-terminal domain"/>
    <property type="match status" value="1"/>
</dbReference>
<dbReference type="Gene3D" id="3.30.460.10">
    <property type="entry name" value="Beta Polymerase, domain 2"/>
    <property type="match status" value="1"/>
</dbReference>